<evidence type="ECO:0000313" key="2">
    <source>
        <dbReference type="EMBL" id="MFC3965149.1"/>
    </source>
</evidence>
<reference evidence="3" key="1">
    <citation type="journal article" date="2019" name="Int. J. Syst. Evol. Microbiol.">
        <title>The Global Catalogue of Microorganisms (GCM) 10K type strain sequencing project: providing services to taxonomists for standard genome sequencing and annotation.</title>
        <authorList>
            <consortium name="The Broad Institute Genomics Platform"/>
            <consortium name="The Broad Institute Genome Sequencing Center for Infectious Disease"/>
            <person name="Wu L."/>
            <person name="Ma J."/>
        </authorList>
    </citation>
    <scope>NUCLEOTIDE SEQUENCE [LARGE SCALE GENOMIC DNA]</scope>
    <source>
        <strain evidence="3">CGMCC 4.7330</strain>
    </source>
</reference>
<evidence type="ECO:0000313" key="3">
    <source>
        <dbReference type="Proteomes" id="UP001595696"/>
    </source>
</evidence>
<name>A0ABV8DZT3_9NOCA</name>
<protein>
    <submittedName>
        <fullName evidence="2">SDR family NAD(P)-dependent oxidoreductase</fullName>
    </submittedName>
</protein>
<feature type="domain" description="NAD-dependent epimerase/dehydratase" evidence="1">
    <location>
        <begin position="3"/>
        <end position="220"/>
    </location>
</feature>
<sequence length="331" mass="34549">MRVLITGATGFVGAWTAKAVYDHGHHVRLLARDPERAAAVAAELGFDGGDVVRGDMTDAEQVRTALNGCDAVVHAAAVVALDPAAAERMIRSTVTGAENVLGQPVAAGLDPVVSVSSAVALWHPRCPLLHPDLQPGGGADAYGESKARVERYARGLQRARAPVVITYPSSVLGPAVAGRFGESGDAVGAFLRSGIPGRGAAFPVADVRDVAEAHARLLEPGLGPRRSVIAGHHLTGAELAAQLSAISGRRVRHHRVPDAALVAAGTLADLFRDRLPPSLRKLGAAGARYLVDSPPADNSAAGRDLGLTFRPVRQTLEELLADRRRLRATRS</sequence>
<dbReference type="PANTHER" id="PTHR48079:SF6">
    <property type="entry name" value="NAD(P)-BINDING DOMAIN-CONTAINING PROTEIN-RELATED"/>
    <property type="match status" value="1"/>
</dbReference>
<gene>
    <name evidence="2" type="ORF">ACFO0B_24445</name>
</gene>
<evidence type="ECO:0000259" key="1">
    <source>
        <dbReference type="Pfam" id="PF01370"/>
    </source>
</evidence>
<organism evidence="2 3">
    <name type="scientific">Nocardia jiangsuensis</name>
    <dbReference type="NCBI Taxonomy" id="1691563"/>
    <lineage>
        <taxon>Bacteria</taxon>
        <taxon>Bacillati</taxon>
        <taxon>Actinomycetota</taxon>
        <taxon>Actinomycetes</taxon>
        <taxon>Mycobacteriales</taxon>
        <taxon>Nocardiaceae</taxon>
        <taxon>Nocardia</taxon>
    </lineage>
</organism>
<keyword evidence="3" id="KW-1185">Reference proteome</keyword>
<proteinExistence type="predicted"/>
<dbReference type="Proteomes" id="UP001595696">
    <property type="component" value="Unassembled WGS sequence"/>
</dbReference>
<comment type="caution">
    <text evidence="2">The sequence shown here is derived from an EMBL/GenBank/DDBJ whole genome shotgun (WGS) entry which is preliminary data.</text>
</comment>
<dbReference type="Pfam" id="PF01370">
    <property type="entry name" value="Epimerase"/>
    <property type="match status" value="1"/>
</dbReference>
<dbReference type="PANTHER" id="PTHR48079">
    <property type="entry name" value="PROTEIN YEEZ"/>
    <property type="match status" value="1"/>
</dbReference>
<dbReference type="Gene3D" id="3.40.50.720">
    <property type="entry name" value="NAD(P)-binding Rossmann-like Domain"/>
    <property type="match status" value="1"/>
</dbReference>
<dbReference type="InterPro" id="IPR051783">
    <property type="entry name" value="NAD(P)-dependent_oxidoreduct"/>
</dbReference>
<dbReference type="InterPro" id="IPR036291">
    <property type="entry name" value="NAD(P)-bd_dom_sf"/>
</dbReference>
<dbReference type="InterPro" id="IPR001509">
    <property type="entry name" value="Epimerase_deHydtase"/>
</dbReference>
<dbReference type="SUPFAM" id="SSF51735">
    <property type="entry name" value="NAD(P)-binding Rossmann-fold domains"/>
    <property type="match status" value="1"/>
</dbReference>
<accession>A0ABV8DZT3</accession>
<dbReference type="EMBL" id="JBHSAX010000019">
    <property type="protein sequence ID" value="MFC3965149.1"/>
    <property type="molecule type" value="Genomic_DNA"/>
</dbReference>
<dbReference type="RefSeq" id="WP_378614900.1">
    <property type="nucleotide sequence ID" value="NZ_JBHSAX010000019.1"/>
</dbReference>